<evidence type="ECO:0000256" key="10">
    <source>
        <dbReference type="ARBA" id="ARBA00029605"/>
    </source>
</evidence>
<name>A0A3A3G6D7_9BURK</name>
<evidence type="ECO:0000256" key="11">
    <source>
        <dbReference type="PIRNR" id="PIRNR006431"/>
    </source>
</evidence>
<keyword evidence="9 11" id="KW-0378">Hydrolase</keyword>
<dbReference type="InterPro" id="IPR002410">
    <property type="entry name" value="Peptidase_S33"/>
</dbReference>
<dbReference type="EMBL" id="QYUQ01000002">
    <property type="protein sequence ID" value="RJG03225.1"/>
    <property type="molecule type" value="Genomic_DNA"/>
</dbReference>
<dbReference type="Pfam" id="PF00561">
    <property type="entry name" value="Abhydrolase_1"/>
    <property type="match status" value="1"/>
</dbReference>
<evidence type="ECO:0000256" key="5">
    <source>
        <dbReference type="ARBA" id="ARBA00021843"/>
    </source>
</evidence>
<comment type="caution">
    <text evidence="15">The sequence shown here is derived from an EMBL/GenBank/DDBJ whole genome shotgun (WGS) entry which is preliminary data.</text>
</comment>
<reference evidence="16" key="1">
    <citation type="submission" date="2018-09" db="EMBL/GenBank/DDBJ databases">
        <authorList>
            <person name="Zhu H."/>
        </authorList>
    </citation>
    <scope>NUCLEOTIDE SEQUENCE [LARGE SCALE GENOMIC DNA]</scope>
    <source>
        <strain evidence="16">K1S02-23</strain>
    </source>
</reference>
<dbReference type="NCBIfam" id="TIGR01249">
    <property type="entry name" value="pro_imino_pep_1"/>
    <property type="match status" value="1"/>
</dbReference>
<keyword evidence="8 11" id="KW-0645">Protease</keyword>
<evidence type="ECO:0000256" key="3">
    <source>
        <dbReference type="ARBA" id="ARBA00010088"/>
    </source>
</evidence>
<evidence type="ECO:0000256" key="8">
    <source>
        <dbReference type="ARBA" id="ARBA00022670"/>
    </source>
</evidence>
<evidence type="ECO:0000256" key="13">
    <source>
        <dbReference type="RuleBase" id="RU003421"/>
    </source>
</evidence>
<gene>
    <name evidence="15" type="primary">pip</name>
    <name evidence="15" type="ORF">D3878_17855</name>
</gene>
<evidence type="ECO:0000313" key="16">
    <source>
        <dbReference type="Proteomes" id="UP000266327"/>
    </source>
</evidence>
<dbReference type="InterPro" id="IPR029058">
    <property type="entry name" value="AB_hydrolase_fold"/>
</dbReference>
<dbReference type="Proteomes" id="UP000266327">
    <property type="component" value="Unassembled WGS sequence"/>
</dbReference>
<dbReference type="GO" id="GO:0004177">
    <property type="term" value="F:aminopeptidase activity"/>
    <property type="evidence" value="ECO:0007669"/>
    <property type="project" value="UniProtKB-UniRule"/>
</dbReference>
<dbReference type="PANTHER" id="PTHR43722">
    <property type="entry name" value="PROLINE IMINOPEPTIDASE"/>
    <property type="match status" value="1"/>
</dbReference>
<feature type="domain" description="AB hydrolase-1" evidence="14">
    <location>
        <begin position="33"/>
        <end position="291"/>
    </location>
</feature>
<evidence type="ECO:0000256" key="7">
    <source>
        <dbReference type="ARBA" id="ARBA00022490"/>
    </source>
</evidence>
<keyword evidence="7 11" id="KW-0963">Cytoplasm</keyword>
<comment type="similarity">
    <text evidence="3 11 13">Belongs to the peptidase S33 family.</text>
</comment>
<evidence type="ECO:0000313" key="15">
    <source>
        <dbReference type="EMBL" id="RJG03225.1"/>
    </source>
</evidence>
<evidence type="ECO:0000256" key="1">
    <source>
        <dbReference type="ARBA" id="ARBA00001585"/>
    </source>
</evidence>
<protein>
    <recommendedName>
        <fullName evidence="5 11">Proline iminopeptidase</fullName>
        <shortName evidence="11">PIP</shortName>
        <ecNumber evidence="4 11">3.4.11.5</ecNumber>
    </recommendedName>
    <alternativeName>
        <fullName evidence="10 11">Prolyl aminopeptidase</fullName>
    </alternativeName>
</protein>
<feature type="active site" evidence="12">
    <location>
        <position position="262"/>
    </location>
</feature>
<evidence type="ECO:0000256" key="12">
    <source>
        <dbReference type="PIRSR" id="PIRSR006431-1"/>
    </source>
</evidence>
<evidence type="ECO:0000259" key="14">
    <source>
        <dbReference type="Pfam" id="PF00561"/>
    </source>
</evidence>
<dbReference type="AlphaFoldDB" id="A0A3A3G6D7"/>
<dbReference type="PANTHER" id="PTHR43722:SF1">
    <property type="entry name" value="PROLINE IMINOPEPTIDASE"/>
    <property type="match status" value="1"/>
</dbReference>
<dbReference type="SUPFAM" id="SSF53474">
    <property type="entry name" value="alpha/beta-Hydrolases"/>
    <property type="match status" value="1"/>
</dbReference>
<dbReference type="OrthoDB" id="9796770at2"/>
<dbReference type="GO" id="GO:0005737">
    <property type="term" value="C:cytoplasm"/>
    <property type="evidence" value="ECO:0007669"/>
    <property type="project" value="UniProtKB-SubCell"/>
</dbReference>
<keyword evidence="16" id="KW-1185">Reference proteome</keyword>
<dbReference type="PIRSF" id="PIRSF006431">
    <property type="entry name" value="Pept_S33"/>
    <property type="match status" value="1"/>
</dbReference>
<evidence type="ECO:0000256" key="2">
    <source>
        <dbReference type="ARBA" id="ARBA00004496"/>
    </source>
</evidence>
<sequence length="309" mass="34822">MPIQHPKPFHENFLPVVDGHAVYYAEYGQPRGNPVVVLHGGPGSGCSPTMLTWFDLAYDRVILFDQRGAGNSTPLGELGNNRTSDLVGDVERLRQHLGIARWRLVGGSWGATLALCYLGTHPKVVSGAVLRGVFLASEREIEWFFQTLQALAPQAWDQLTFGWTASQRSDVFHTLTAMFRSRTLKDCWDAAKRWGHYEESIMHAMAGRPLPPMGSAPERWLQKYRLQAHYLSNNCFVTERYLFRQARRAKDVPTIIVHGTHDWICPPMNVTRLARFLPRADVRWVEGGTHAASDPLIAAALRRAIADLR</sequence>
<evidence type="ECO:0000256" key="9">
    <source>
        <dbReference type="ARBA" id="ARBA00022801"/>
    </source>
</evidence>
<proteinExistence type="inferred from homology"/>
<evidence type="ECO:0000256" key="4">
    <source>
        <dbReference type="ARBA" id="ARBA00012568"/>
    </source>
</evidence>
<dbReference type="RefSeq" id="WP_119786723.1">
    <property type="nucleotide sequence ID" value="NZ_QYUQ01000002.1"/>
</dbReference>
<dbReference type="GO" id="GO:0006508">
    <property type="term" value="P:proteolysis"/>
    <property type="evidence" value="ECO:0007669"/>
    <property type="project" value="UniProtKB-KW"/>
</dbReference>
<feature type="active site" description="Proton donor" evidence="12">
    <location>
        <position position="290"/>
    </location>
</feature>
<organism evidence="15 16">
    <name type="scientific">Noviherbaspirillum sedimenti</name>
    <dbReference type="NCBI Taxonomy" id="2320865"/>
    <lineage>
        <taxon>Bacteria</taxon>
        <taxon>Pseudomonadati</taxon>
        <taxon>Pseudomonadota</taxon>
        <taxon>Betaproteobacteria</taxon>
        <taxon>Burkholderiales</taxon>
        <taxon>Oxalobacteraceae</taxon>
        <taxon>Noviherbaspirillum</taxon>
    </lineage>
</organism>
<keyword evidence="6 11" id="KW-0031">Aminopeptidase</keyword>
<accession>A0A3A3G6D7</accession>
<feature type="active site" description="Nucleophile" evidence="12">
    <location>
        <position position="108"/>
    </location>
</feature>
<dbReference type="InterPro" id="IPR000073">
    <property type="entry name" value="AB_hydrolase_1"/>
</dbReference>
<dbReference type="InterPro" id="IPR005944">
    <property type="entry name" value="Pro_iminopeptidase"/>
</dbReference>
<dbReference type="EC" id="3.4.11.5" evidence="4 11"/>
<evidence type="ECO:0000256" key="6">
    <source>
        <dbReference type="ARBA" id="ARBA00022438"/>
    </source>
</evidence>
<dbReference type="PRINTS" id="PR00793">
    <property type="entry name" value="PROAMNOPTASE"/>
</dbReference>
<comment type="catalytic activity">
    <reaction evidence="1 11 13">
        <text>Release of N-terminal proline from a peptide.</text>
        <dbReference type="EC" id="3.4.11.5"/>
    </reaction>
</comment>
<comment type="subcellular location">
    <subcellularLocation>
        <location evidence="2 11">Cytoplasm</location>
    </subcellularLocation>
</comment>
<dbReference type="Gene3D" id="3.40.50.1820">
    <property type="entry name" value="alpha/beta hydrolase"/>
    <property type="match status" value="1"/>
</dbReference>